<proteinExistence type="predicted"/>
<dbReference type="Proteomes" id="UP000584706">
    <property type="component" value="Unassembled WGS sequence"/>
</dbReference>
<name>A0A7J9S5G8_METMI</name>
<accession>A0A7J9S5G8</accession>
<gene>
    <name evidence="1" type="ORF">HNP97_001442</name>
</gene>
<organism evidence="1 2">
    <name type="scientific">Methanococcus maripaludis</name>
    <name type="common">Methanococcus deltae</name>
    <dbReference type="NCBI Taxonomy" id="39152"/>
    <lineage>
        <taxon>Archaea</taxon>
        <taxon>Methanobacteriati</taxon>
        <taxon>Methanobacteriota</taxon>
        <taxon>Methanomada group</taxon>
        <taxon>Methanococci</taxon>
        <taxon>Methanococcales</taxon>
        <taxon>Methanococcaceae</taxon>
        <taxon>Methanococcus</taxon>
    </lineage>
</organism>
<comment type="caution">
    <text evidence="1">The sequence shown here is derived from an EMBL/GenBank/DDBJ whole genome shotgun (WGS) entry which is preliminary data.</text>
</comment>
<dbReference type="RefSeq" id="WP_260170425.1">
    <property type="nucleotide sequence ID" value="NZ_JACHIQ010000002.1"/>
</dbReference>
<dbReference type="EMBL" id="JACHIQ010000002">
    <property type="protein sequence ID" value="MBB6067932.1"/>
    <property type="molecule type" value="Genomic_DNA"/>
</dbReference>
<dbReference type="AlphaFoldDB" id="A0A7J9S5G8"/>
<reference evidence="1 2" key="1">
    <citation type="submission" date="2020-08" db="EMBL/GenBank/DDBJ databases">
        <title>Genomic Encyclopedia of Type Strains, Phase IV (KMG-V): Genome sequencing to study the core and pangenomes of soil and plant-associated prokaryotes.</title>
        <authorList>
            <person name="Whitman W."/>
        </authorList>
    </citation>
    <scope>NUCLEOTIDE SEQUENCE [LARGE SCALE GENOMIC DNA]</scope>
    <source>
        <strain evidence="1 2">DSM 7078</strain>
    </source>
</reference>
<evidence type="ECO:0000313" key="1">
    <source>
        <dbReference type="EMBL" id="MBB6067932.1"/>
    </source>
</evidence>
<evidence type="ECO:0000313" key="2">
    <source>
        <dbReference type="Proteomes" id="UP000584706"/>
    </source>
</evidence>
<protein>
    <submittedName>
        <fullName evidence="1">Uncharacterized protein</fullName>
    </submittedName>
</protein>
<sequence>MIRICPKCLKAVVHYDKEYLSTLNIKLQNEQVVLKKKVKI</sequence>